<evidence type="ECO:0000313" key="14">
    <source>
        <dbReference type="Proteomes" id="UP000266723"/>
    </source>
</evidence>
<evidence type="ECO:0000256" key="6">
    <source>
        <dbReference type="ARBA" id="ARBA00022763"/>
    </source>
</evidence>
<gene>
    <name evidence="13" type="ORF">DY000_02026348</name>
</gene>
<keyword evidence="5" id="KW-0547">Nucleotide-binding</keyword>
<feature type="coiled-coil region" evidence="12">
    <location>
        <begin position="108"/>
        <end position="148"/>
    </location>
</feature>
<keyword evidence="14" id="KW-1185">Reference proteome</keyword>
<evidence type="ECO:0000256" key="10">
    <source>
        <dbReference type="ARBA" id="ARBA00023204"/>
    </source>
</evidence>
<evidence type="ECO:0000256" key="8">
    <source>
        <dbReference type="ARBA" id="ARBA00023054"/>
    </source>
</evidence>
<comment type="similarity">
    <text evidence="3">Belongs to the SMC family. SMC6 subfamily.</text>
</comment>
<keyword evidence="11" id="KW-0539">Nucleus</keyword>
<dbReference type="EMBL" id="QGKV02000299">
    <property type="protein sequence ID" value="KAF3591882.1"/>
    <property type="molecule type" value="Genomic_DNA"/>
</dbReference>
<dbReference type="Proteomes" id="UP000266723">
    <property type="component" value="Unassembled WGS sequence"/>
</dbReference>
<evidence type="ECO:0000313" key="13">
    <source>
        <dbReference type="EMBL" id="KAF3591882.1"/>
    </source>
</evidence>
<evidence type="ECO:0000256" key="12">
    <source>
        <dbReference type="SAM" id="Coils"/>
    </source>
</evidence>
<keyword evidence="10" id="KW-0234">DNA repair</keyword>
<comment type="caution">
    <text evidence="13">The sequence shown here is derived from an EMBL/GenBank/DDBJ whole genome shotgun (WGS) entry which is preliminary data.</text>
</comment>
<keyword evidence="4" id="KW-0158">Chromosome</keyword>
<keyword evidence="6" id="KW-0227">DNA damage</keyword>
<keyword evidence="7" id="KW-0067">ATP-binding</keyword>
<feature type="coiled-coil region" evidence="12">
    <location>
        <begin position="245"/>
        <end position="308"/>
    </location>
</feature>
<reference evidence="13 14" key="1">
    <citation type="journal article" date="2020" name="BMC Genomics">
        <title>Intraspecific diversification of the crop wild relative Brassica cretica Lam. using demographic model selection.</title>
        <authorList>
            <person name="Kioukis A."/>
            <person name="Michalopoulou V.A."/>
            <person name="Briers L."/>
            <person name="Pirintsos S."/>
            <person name="Studholme D.J."/>
            <person name="Pavlidis P."/>
            <person name="Sarris P.F."/>
        </authorList>
    </citation>
    <scope>NUCLEOTIDE SEQUENCE [LARGE SCALE GENOMIC DNA]</scope>
    <source>
        <strain evidence="14">cv. PFS-1207/04</strain>
    </source>
</reference>
<protein>
    <submittedName>
        <fullName evidence="13">Uncharacterized protein</fullName>
    </submittedName>
</protein>
<evidence type="ECO:0000256" key="11">
    <source>
        <dbReference type="ARBA" id="ARBA00023242"/>
    </source>
</evidence>
<keyword evidence="8 12" id="KW-0175">Coiled coil</keyword>
<evidence type="ECO:0000256" key="5">
    <source>
        <dbReference type="ARBA" id="ARBA00022741"/>
    </source>
</evidence>
<evidence type="ECO:0000256" key="2">
    <source>
        <dbReference type="ARBA" id="ARBA00004286"/>
    </source>
</evidence>
<comment type="subcellular location">
    <subcellularLocation>
        <location evidence="2">Chromosome</location>
    </subcellularLocation>
    <subcellularLocation>
        <location evidence="1">Nucleus</location>
    </subcellularLocation>
</comment>
<dbReference type="PANTHER" id="PTHR19306:SF9">
    <property type="entry name" value="STRUCTURAL MAINTENANCE OF CHROMOSOMES PROTEIN 6B"/>
    <property type="match status" value="1"/>
</dbReference>
<name>A0ABQ7E4G3_BRACR</name>
<evidence type="ECO:0000256" key="1">
    <source>
        <dbReference type="ARBA" id="ARBA00004123"/>
    </source>
</evidence>
<dbReference type="Gene3D" id="3.40.50.300">
    <property type="entry name" value="P-loop containing nucleotide triphosphate hydrolases"/>
    <property type="match status" value="1"/>
</dbReference>
<organism evidence="13 14">
    <name type="scientific">Brassica cretica</name>
    <name type="common">Mustard</name>
    <dbReference type="NCBI Taxonomy" id="69181"/>
    <lineage>
        <taxon>Eukaryota</taxon>
        <taxon>Viridiplantae</taxon>
        <taxon>Streptophyta</taxon>
        <taxon>Embryophyta</taxon>
        <taxon>Tracheophyta</taxon>
        <taxon>Spermatophyta</taxon>
        <taxon>Magnoliopsida</taxon>
        <taxon>eudicotyledons</taxon>
        <taxon>Gunneridae</taxon>
        <taxon>Pentapetalae</taxon>
        <taxon>rosids</taxon>
        <taxon>malvids</taxon>
        <taxon>Brassicales</taxon>
        <taxon>Brassicaceae</taxon>
        <taxon>Brassiceae</taxon>
        <taxon>Brassica</taxon>
    </lineage>
</organism>
<evidence type="ECO:0000256" key="7">
    <source>
        <dbReference type="ARBA" id="ARBA00022840"/>
    </source>
</evidence>
<evidence type="ECO:0000256" key="3">
    <source>
        <dbReference type="ARBA" id="ARBA00006793"/>
    </source>
</evidence>
<proteinExistence type="inferred from homology"/>
<dbReference type="PANTHER" id="PTHR19306">
    <property type="entry name" value="STRUCTURAL MAINTENANCE OF CHROMOSOMES 5,6 SMC5, SMC6"/>
    <property type="match status" value="1"/>
</dbReference>
<evidence type="ECO:0000256" key="4">
    <source>
        <dbReference type="ARBA" id="ARBA00022454"/>
    </source>
</evidence>
<accession>A0ABQ7E4G3</accession>
<keyword evidence="9" id="KW-0233">DNA recombination</keyword>
<sequence length="384" mass="45201">MVITFQLEFVAAMRITESASSTILKDHEGKKVSSRKDELRELVEHYNIDVENPCVVMSQDKSREFLHSGNDKDKFKVFAFFFKATLLQQVNDLLQSIYEHLNSATAIVDEMEETIKPIEKEINELRGKIKNMEQVEEIAQKLQQLKKKLAWSWVYDVDRQLQEQTDKIVKLKERIPTCQAKIDWELGKVESLRDRLTKKKAKVACLMDESTAMKREIETCHQSAKTAAREKIALEEEFNHKRNGVQKIRDRVRRLERQVGDINEQTMRNTQAEQSETEEKLRYLEQEIEKAETLLSRLKEEENSLLEKASAGRREMEHIEDMIRDHQKRQNNINSNIYDLKKHQTNKVRLLRLEGTESFIFCRLLRDIIVDSKSLQLVLLAPMW</sequence>
<evidence type="ECO:0000256" key="9">
    <source>
        <dbReference type="ARBA" id="ARBA00023172"/>
    </source>
</evidence>
<dbReference type="InterPro" id="IPR027417">
    <property type="entry name" value="P-loop_NTPase"/>
</dbReference>